<dbReference type="PROSITE" id="PS51085">
    <property type="entry name" value="2FE2S_FER_2"/>
    <property type="match status" value="1"/>
</dbReference>
<dbReference type="InterPro" id="IPR036010">
    <property type="entry name" value="2Fe-2S_ferredoxin-like_sf"/>
</dbReference>
<accession>A0A9N8HL05</accession>
<dbReference type="Pfam" id="PF00111">
    <property type="entry name" value="Fer2"/>
    <property type="match status" value="1"/>
</dbReference>
<comment type="caution">
    <text evidence="5">The sequence shown here is derived from an EMBL/GenBank/DDBJ whole genome shotgun (WGS) entry which is preliminary data.</text>
</comment>
<keyword evidence="6" id="KW-1185">Reference proteome</keyword>
<name>A0A9N8HL05_9STRA</name>
<keyword evidence="1" id="KW-0479">Metal-binding</keyword>
<dbReference type="Proteomes" id="UP001153069">
    <property type="component" value="Unassembled WGS sequence"/>
</dbReference>
<keyword evidence="1" id="KW-0408">Iron</keyword>
<keyword evidence="1" id="KW-0001">2Fe-2S</keyword>
<keyword evidence="3" id="KW-0732">Signal</keyword>
<dbReference type="OrthoDB" id="1885901at2759"/>
<feature type="signal peptide" evidence="3">
    <location>
        <begin position="1"/>
        <end position="28"/>
    </location>
</feature>
<dbReference type="CDD" id="cd00207">
    <property type="entry name" value="fer2"/>
    <property type="match status" value="1"/>
</dbReference>
<evidence type="ECO:0000259" key="4">
    <source>
        <dbReference type="PROSITE" id="PS51085"/>
    </source>
</evidence>
<evidence type="ECO:0000313" key="5">
    <source>
        <dbReference type="EMBL" id="CAB9519098.1"/>
    </source>
</evidence>
<dbReference type="SUPFAM" id="SSF54292">
    <property type="entry name" value="2Fe-2S ferredoxin-like"/>
    <property type="match status" value="1"/>
</dbReference>
<dbReference type="InterPro" id="IPR012675">
    <property type="entry name" value="Beta-grasp_dom_sf"/>
</dbReference>
<evidence type="ECO:0000256" key="3">
    <source>
        <dbReference type="SAM" id="SignalP"/>
    </source>
</evidence>
<feature type="domain" description="2Fe-2S ferredoxin-type" evidence="4">
    <location>
        <begin position="68"/>
        <end position="173"/>
    </location>
</feature>
<dbReference type="AlphaFoldDB" id="A0A9N8HL05"/>
<sequence length="225" mass="24890">MMLSVRSLSRMGGCWMLLHVLFSRGVSSLSPSSQISCSTRIKSHARSQCLLQSNNNSDQDHSSSETTYSLEVSYEGRSYKTSIQQGESILAALERTGVADQLAMPSMPSDCRRGNCLTCVGQHDNESNTSSLQRGEDGLSPYMSTQAQQRGYILTCSSFVVGNGVKLQLGANTQAWEELYSGQLEEEESKEVGRAAMAKVIRLNAERNVEEWARETEETLRKTEQ</sequence>
<gene>
    <name evidence="5" type="ORF">SEMRO_988_G228380.1</name>
</gene>
<evidence type="ECO:0000256" key="1">
    <source>
        <dbReference type="ARBA" id="ARBA00022714"/>
    </source>
</evidence>
<keyword evidence="2" id="KW-0411">Iron-sulfur</keyword>
<protein>
    <recommendedName>
        <fullName evidence="4">2Fe-2S ferredoxin-type domain-containing protein</fullName>
    </recommendedName>
</protein>
<evidence type="ECO:0000313" key="6">
    <source>
        <dbReference type="Proteomes" id="UP001153069"/>
    </source>
</evidence>
<reference evidence="5" key="1">
    <citation type="submission" date="2020-06" db="EMBL/GenBank/DDBJ databases">
        <authorList>
            <consortium name="Plant Systems Biology data submission"/>
        </authorList>
    </citation>
    <scope>NUCLEOTIDE SEQUENCE</scope>
    <source>
        <strain evidence="5">D6</strain>
    </source>
</reference>
<proteinExistence type="predicted"/>
<dbReference type="GO" id="GO:0051537">
    <property type="term" value="F:2 iron, 2 sulfur cluster binding"/>
    <property type="evidence" value="ECO:0007669"/>
    <property type="project" value="UniProtKB-KW"/>
</dbReference>
<dbReference type="Gene3D" id="3.10.20.30">
    <property type="match status" value="1"/>
</dbReference>
<dbReference type="EMBL" id="CAICTM010000986">
    <property type="protein sequence ID" value="CAB9519098.1"/>
    <property type="molecule type" value="Genomic_DNA"/>
</dbReference>
<dbReference type="InterPro" id="IPR001041">
    <property type="entry name" value="2Fe-2S_ferredoxin-type"/>
</dbReference>
<feature type="chain" id="PRO_5040143679" description="2Fe-2S ferredoxin-type domain-containing protein" evidence="3">
    <location>
        <begin position="29"/>
        <end position="225"/>
    </location>
</feature>
<evidence type="ECO:0000256" key="2">
    <source>
        <dbReference type="ARBA" id="ARBA00023014"/>
    </source>
</evidence>
<organism evidence="5 6">
    <name type="scientific">Seminavis robusta</name>
    <dbReference type="NCBI Taxonomy" id="568900"/>
    <lineage>
        <taxon>Eukaryota</taxon>
        <taxon>Sar</taxon>
        <taxon>Stramenopiles</taxon>
        <taxon>Ochrophyta</taxon>
        <taxon>Bacillariophyta</taxon>
        <taxon>Bacillariophyceae</taxon>
        <taxon>Bacillariophycidae</taxon>
        <taxon>Naviculales</taxon>
        <taxon>Naviculaceae</taxon>
        <taxon>Seminavis</taxon>
    </lineage>
</organism>